<comment type="similarity">
    <text evidence="1 9 10">Belongs to the ferrochelatase family.</text>
</comment>
<comment type="subcellular location">
    <subcellularLocation>
        <location evidence="9 10">Cytoplasm</location>
    </subcellularLocation>
</comment>
<dbReference type="EC" id="4.98.1.1" evidence="9 10"/>
<reference evidence="11 12" key="1">
    <citation type="submission" date="2018-11" db="EMBL/GenBank/DDBJ databases">
        <title>Genome sequencing of Lautropia sp. KCOM 2505 (= ChDC F240).</title>
        <authorList>
            <person name="Kook J.-K."/>
            <person name="Park S.-N."/>
            <person name="Lim Y.K."/>
        </authorList>
    </citation>
    <scope>NUCLEOTIDE SEQUENCE [LARGE SCALE GENOMIC DNA]</scope>
    <source>
        <strain evidence="11 12">KCOM 2505</strain>
    </source>
</reference>
<organism evidence="11 12">
    <name type="scientific">Lautropia dentalis</name>
    <dbReference type="NCBI Taxonomy" id="2490857"/>
    <lineage>
        <taxon>Bacteria</taxon>
        <taxon>Pseudomonadati</taxon>
        <taxon>Pseudomonadota</taxon>
        <taxon>Betaproteobacteria</taxon>
        <taxon>Burkholderiales</taxon>
        <taxon>Burkholderiaceae</taxon>
        <taxon>Lautropia</taxon>
    </lineage>
</organism>
<dbReference type="NCBIfam" id="TIGR00109">
    <property type="entry name" value="hemH"/>
    <property type="match status" value="1"/>
</dbReference>
<dbReference type="AlphaFoldDB" id="A0A3R8LQ11"/>
<evidence type="ECO:0000256" key="6">
    <source>
        <dbReference type="ARBA" id="ARBA00023239"/>
    </source>
</evidence>
<dbReference type="OrthoDB" id="9809741at2"/>
<dbReference type="Gene3D" id="3.40.50.1400">
    <property type="match status" value="2"/>
</dbReference>
<keyword evidence="5 9" id="KW-0350">Heme biosynthesis</keyword>
<feature type="binding site" evidence="9">
    <location>
        <position position="204"/>
    </location>
    <ligand>
        <name>Fe(2+)</name>
        <dbReference type="ChEBI" id="CHEBI:29033"/>
    </ligand>
</feature>
<dbReference type="UniPathway" id="UPA00252">
    <property type="reaction ID" value="UER00325"/>
</dbReference>
<dbReference type="PANTHER" id="PTHR11108:SF1">
    <property type="entry name" value="FERROCHELATASE, MITOCHONDRIAL"/>
    <property type="match status" value="1"/>
</dbReference>
<comment type="caution">
    <text evidence="11">The sequence shown here is derived from an EMBL/GenBank/DDBJ whole genome shotgun (WGS) entry which is preliminary data.</text>
</comment>
<dbReference type="GO" id="GO:0005737">
    <property type="term" value="C:cytoplasm"/>
    <property type="evidence" value="ECO:0007669"/>
    <property type="project" value="UniProtKB-SubCell"/>
</dbReference>
<evidence type="ECO:0000313" key="12">
    <source>
        <dbReference type="Proteomes" id="UP000270261"/>
    </source>
</evidence>
<comment type="catalytic activity">
    <reaction evidence="8">
        <text>Fe-coproporphyrin III + 2 H(+) = coproporphyrin III + Fe(2+)</text>
        <dbReference type="Rhea" id="RHEA:49572"/>
        <dbReference type="ChEBI" id="CHEBI:15378"/>
        <dbReference type="ChEBI" id="CHEBI:29033"/>
        <dbReference type="ChEBI" id="CHEBI:68438"/>
        <dbReference type="ChEBI" id="CHEBI:131725"/>
        <dbReference type="EC" id="4.99.1.9"/>
    </reaction>
    <physiologicalReaction direction="right-to-left" evidence="8">
        <dbReference type="Rhea" id="RHEA:49574"/>
    </physiologicalReaction>
</comment>
<evidence type="ECO:0000256" key="9">
    <source>
        <dbReference type="HAMAP-Rule" id="MF_00323"/>
    </source>
</evidence>
<evidence type="ECO:0000256" key="1">
    <source>
        <dbReference type="ARBA" id="ARBA00007718"/>
    </source>
</evidence>
<keyword evidence="4 9" id="KW-0408">Iron</keyword>
<dbReference type="SUPFAM" id="SSF53800">
    <property type="entry name" value="Chelatase"/>
    <property type="match status" value="1"/>
</dbReference>
<evidence type="ECO:0000256" key="2">
    <source>
        <dbReference type="ARBA" id="ARBA00022490"/>
    </source>
</evidence>
<keyword evidence="6 9" id="KW-0456">Lyase</keyword>
<comment type="function">
    <text evidence="9 10">Catalyzes the ferrous insertion into protoporphyrin IX.</text>
</comment>
<evidence type="ECO:0000313" key="11">
    <source>
        <dbReference type="EMBL" id="RRN45698.1"/>
    </source>
</evidence>
<keyword evidence="3 9" id="KW-0479">Metal-binding</keyword>
<evidence type="ECO:0000256" key="3">
    <source>
        <dbReference type="ARBA" id="ARBA00022723"/>
    </source>
</evidence>
<dbReference type="InterPro" id="IPR033644">
    <property type="entry name" value="Ferrochelatase_C"/>
</dbReference>
<dbReference type="HAMAP" id="MF_00323">
    <property type="entry name" value="Ferrochelatase"/>
    <property type="match status" value="1"/>
</dbReference>
<dbReference type="Pfam" id="PF00762">
    <property type="entry name" value="Ferrochelatase"/>
    <property type="match status" value="1"/>
</dbReference>
<keyword evidence="7 9" id="KW-0627">Porphyrin biosynthesis</keyword>
<dbReference type="GO" id="GO:0006783">
    <property type="term" value="P:heme biosynthetic process"/>
    <property type="evidence" value="ECO:0007669"/>
    <property type="project" value="UniProtKB-UniRule"/>
</dbReference>
<evidence type="ECO:0000256" key="5">
    <source>
        <dbReference type="ARBA" id="ARBA00023133"/>
    </source>
</evidence>
<dbReference type="InterPro" id="IPR033659">
    <property type="entry name" value="Ferrochelatase_N"/>
</dbReference>
<dbReference type="CDD" id="cd03411">
    <property type="entry name" value="Ferrochelatase_N"/>
    <property type="match status" value="1"/>
</dbReference>
<dbReference type="RefSeq" id="WP_125095127.1">
    <property type="nucleotide sequence ID" value="NZ_RRUE01000001.1"/>
</dbReference>
<evidence type="ECO:0000256" key="10">
    <source>
        <dbReference type="RuleBase" id="RU000607"/>
    </source>
</evidence>
<comment type="catalytic activity">
    <reaction evidence="9 10">
        <text>heme b + 2 H(+) = protoporphyrin IX + Fe(2+)</text>
        <dbReference type="Rhea" id="RHEA:22584"/>
        <dbReference type="ChEBI" id="CHEBI:15378"/>
        <dbReference type="ChEBI" id="CHEBI:29033"/>
        <dbReference type="ChEBI" id="CHEBI:57306"/>
        <dbReference type="ChEBI" id="CHEBI:60344"/>
        <dbReference type="EC" id="4.98.1.1"/>
    </reaction>
</comment>
<evidence type="ECO:0000256" key="4">
    <source>
        <dbReference type="ARBA" id="ARBA00023004"/>
    </source>
</evidence>
<dbReference type="EMBL" id="RRUE01000001">
    <property type="protein sequence ID" value="RRN45698.1"/>
    <property type="molecule type" value="Genomic_DNA"/>
</dbReference>
<accession>A0A3R8LQ11</accession>
<sequence>MANVEFKPQAAILLVQLGTPDSTSVPDVRRYLREFLSDRRVVETSPWIWQPILHTLVLPRRPKESAQKYAAIWTEAGSPLLVNTRLTAQALSEELKIRGRLVEVHWAMRYGNPGMAQALRDLRDRGFDKVLVVPMYPQYSATTSGTVFDVIAREFLTWRDIPSLRFVKSFHDDPGYIEAVADSIRQRWRQADGGRPDRLIFSFHGLPQSCVDQGDPYQKQCEESGALIAAALGLARDEWLVSYQSRFGREEWIQPYTQPTVEKLAGQGVKTIDVVCPGFLSDCIETLEEIDMEVHNAFMRAGGRRFRYIHCLNDAPLWIHALAEIVGSELSGWKTREVDLVRRR</sequence>
<evidence type="ECO:0000256" key="7">
    <source>
        <dbReference type="ARBA" id="ARBA00023244"/>
    </source>
</evidence>
<dbReference type="PANTHER" id="PTHR11108">
    <property type="entry name" value="FERROCHELATASE"/>
    <property type="match status" value="1"/>
</dbReference>
<dbReference type="FunFam" id="3.40.50.1400:FF:000002">
    <property type="entry name" value="Ferrochelatase"/>
    <property type="match status" value="1"/>
</dbReference>
<dbReference type="PROSITE" id="PS00534">
    <property type="entry name" value="FERROCHELATASE"/>
    <property type="match status" value="1"/>
</dbReference>
<dbReference type="Proteomes" id="UP000270261">
    <property type="component" value="Unassembled WGS sequence"/>
</dbReference>
<dbReference type="GO" id="GO:0004325">
    <property type="term" value="F:ferrochelatase activity"/>
    <property type="evidence" value="ECO:0007669"/>
    <property type="project" value="UniProtKB-UniRule"/>
</dbReference>
<keyword evidence="2 9" id="KW-0963">Cytoplasm</keyword>
<feature type="binding site" evidence="9">
    <location>
        <position position="285"/>
    </location>
    <ligand>
        <name>Fe(2+)</name>
        <dbReference type="ChEBI" id="CHEBI:29033"/>
    </ligand>
</feature>
<comment type="pathway">
    <text evidence="9 10">Porphyrin-containing compound metabolism; protoheme biosynthesis; protoheme from protoporphyrin-IX: step 1/1.</text>
</comment>
<dbReference type="InterPro" id="IPR019772">
    <property type="entry name" value="Ferrochelatase_AS"/>
</dbReference>
<proteinExistence type="inferred from homology"/>
<dbReference type="GO" id="GO:0046872">
    <property type="term" value="F:metal ion binding"/>
    <property type="evidence" value="ECO:0007669"/>
    <property type="project" value="UniProtKB-KW"/>
</dbReference>
<gene>
    <name evidence="9" type="primary">hemH</name>
    <name evidence="11" type="ORF">EHV23_05990</name>
</gene>
<protein>
    <recommendedName>
        <fullName evidence="9 10">Ferrochelatase</fullName>
        <ecNumber evidence="9 10">4.98.1.1</ecNumber>
    </recommendedName>
    <alternativeName>
        <fullName evidence="9">Heme synthase</fullName>
    </alternativeName>
    <alternativeName>
        <fullName evidence="9">Protoheme ferro-lyase</fullName>
    </alternativeName>
</protein>
<evidence type="ECO:0000256" key="8">
    <source>
        <dbReference type="ARBA" id="ARBA00024536"/>
    </source>
</evidence>
<name>A0A3R8LQ11_9BURK</name>
<keyword evidence="12" id="KW-1185">Reference proteome</keyword>
<dbReference type="InterPro" id="IPR001015">
    <property type="entry name" value="Ferrochelatase"/>
</dbReference>
<dbReference type="CDD" id="cd00419">
    <property type="entry name" value="Ferrochelatase_C"/>
    <property type="match status" value="1"/>
</dbReference>